<dbReference type="AlphaFoldDB" id="A0A4Z0Z6M9"/>
<dbReference type="PANTHER" id="PTHR47098:SF1">
    <property type="entry name" value="PFKB FAMILY CARBOHYDRATE KINASE SUPERFAMILY (AFU_ORTHOLOGUE AFUA_4G09500)"/>
    <property type="match status" value="1"/>
</dbReference>
<dbReference type="InterPro" id="IPR029056">
    <property type="entry name" value="Ribokinase-like"/>
</dbReference>
<dbReference type="OrthoDB" id="497927at2759"/>
<keyword evidence="3" id="KW-1185">Reference proteome</keyword>
<dbReference type="EMBL" id="SKBN01000026">
    <property type="protein sequence ID" value="TGJ86533.1"/>
    <property type="molecule type" value="Genomic_DNA"/>
</dbReference>
<dbReference type="PANTHER" id="PTHR47098">
    <property type="entry name" value="PROTEIN MAK32"/>
    <property type="match status" value="1"/>
</dbReference>
<organism evidence="2 3">
    <name type="scientific">Xylaria hypoxylon</name>
    <dbReference type="NCBI Taxonomy" id="37992"/>
    <lineage>
        <taxon>Eukaryota</taxon>
        <taxon>Fungi</taxon>
        <taxon>Dikarya</taxon>
        <taxon>Ascomycota</taxon>
        <taxon>Pezizomycotina</taxon>
        <taxon>Sordariomycetes</taxon>
        <taxon>Xylariomycetidae</taxon>
        <taxon>Xylariales</taxon>
        <taxon>Xylariaceae</taxon>
        <taxon>Xylaria</taxon>
    </lineage>
</organism>
<dbReference type="STRING" id="37992.A0A4Z0Z6M9"/>
<dbReference type="Gene3D" id="3.40.1190.20">
    <property type="match status" value="1"/>
</dbReference>
<reference evidence="2 3" key="1">
    <citation type="submission" date="2019-03" db="EMBL/GenBank/DDBJ databases">
        <title>Draft genome sequence of Xylaria hypoxylon DSM 108379, a ubiquitous saprotrophic-parasitic fungi on hardwood.</title>
        <authorList>
            <person name="Buettner E."/>
            <person name="Leonhardt S."/>
            <person name="Gebauer A.M."/>
            <person name="Liers C."/>
            <person name="Hofrichter M."/>
            <person name="Kellner H."/>
        </authorList>
    </citation>
    <scope>NUCLEOTIDE SEQUENCE [LARGE SCALE GENOMIC DNA]</scope>
    <source>
        <strain evidence="2 3">DSM 108379</strain>
    </source>
</reference>
<dbReference type="SUPFAM" id="SSF53613">
    <property type="entry name" value="Ribokinase-like"/>
    <property type="match status" value="1"/>
</dbReference>
<dbReference type="Proteomes" id="UP000297716">
    <property type="component" value="Unassembled WGS sequence"/>
</dbReference>
<evidence type="ECO:0000259" key="1">
    <source>
        <dbReference type="Pfam" id="PF00294"/>
    </source>
</evidence>
<proteinExistence type="predicted"/>
<dbReference type="Pfam" id="PF00294">
    <property type="entry name" value="PfkB"/>
    <property type="match status" value="1"/>
</dbReference>
<dbReference type="InterPro" id="IPR011611">
    <property type="entry name" value="PfkB_dom"/>
</dbReference>
<evidence type="ECO:0000313" key="2">
    <source>
        <dbReference type="EMBL" id="TGJ86533.1"/>
    </source>
</evidence>
<feature type="domain" description="Carbohydrate kinase PfkB" evidence="1">
    <location>
        <begin position="33"/>
        <end position="318"/>
    </location>
</feature>
<gene>
    <name evidence="2" type="ORF">E0Z10_g2270</name>
</gene>
<protein>
    <recommendedName>
        <fullName evidence="1">Carbohydrate kinase PfkB domain-containing protein</fullName>
    </recommendedName>
</protein>
<evidence type="ECO:0000313" key="3">
    <source>
        <dbReference type="Proteomes" id="UP000297716"/>
    </source>
</evidence>
<comment type="caution">
    <text evidence="2">The sequence shown here is derived from an EMBL/GenBank/DDBJ whole genome shotgun (WGS) entry which is preliminary data.</text>
</comment>
<accession>A0A4Z0Z6M9</accession>
<sequence length="352" mass="37761">MNQHAINVPLDNHPVFVSLGMTILDEIRFSHQSTVYDVPGGSGLFAVLGARLFKPNPQTTDVGCIVAAGCDLPKPLLSLLQSWQLTLLALHDADKPCTRGLLEYLDDGFGGRTFSYVTTPLRPSTIQLGDSGLLYAKSFHFLAVPEDLESQVSTLLRLRKEQSITERPLIVWEPAPLGCDSVNLTKHLEACALVDVFSPNHIELDHLVNGKSEAEVEFSLSTIEAQAKRFIEAGIGLSQEGLAVIRSGYNGALILSNNSNAEWLPAYYSKGADKVVDATGAGNAFLGAFAVALQETDDPKEAGLRGAVAASYAIEQFGLPALTASTSISGELWNGSDVLLRLQDLKARATKA</sequence>
<name>A0A4Z0Z6M9_9PEZI</name>